<dbReference type="OrthoDB" id="9797527at2"/>
<feature type="binding site" evidence="7">
    <location>
        <position position="49"/>
    </location>
    <ligand>
        <name>Zn(2+)</name>
        <dbReference type="ChEBI" id="CHEBI:29105"/>
    </ligand>
</feature>
<evidence type="ECO:0000256" key="6">
    <source>
        <dbReference type="ARBA" id="ARBA00048348"/>
    </source>
</evidence>
<keyword evidence="3 7" id="KW-0479">Metal-binding</keyword>
<gene>
    <name evidence="9" type="ORF">FJM51_05575</name>
</gene>
<dbReference type="EMBL" id="VFRP01000003">
    <property type="protein sequence ID" value="TPE52646.1"/>
    <property type="molecule type" value="Genomic_DNA"/>
</dbReference>
<dbReference type="Proteomes" id="UP000319255">
    <property type="component" value="Unassembled WGS sequence"/>
</dbReference>
<dbReference type="PANTHER" id="PTHR11002">
    <property type="entry name" value="CARBONIC ANHYDRASE"/>
    <property type="match status" value="1"/>
</dbReference>
<dbReference type="EC" id="4.2.1.1" evidence="2 8"/>
<dbReference type="Pfam" id="PF00484">
    <property type="entry name" value="Pro_CA"/>
    <property type="match status" value="1"/>
</dbReference>
<organism evidence="9 10">
    <name type="scientific">Amaricoccus solimangrovi</name>
    <dbReference type="NCBI Taxonomy" id="2589815"/>
    <lineage>
        <taxon>Bacteria</taxon>
        <taxon>Pseudomonadati</taxon>
        <taxon>Pseudomonadota</taxon>
        <taxon>Alphaproteobacteria</taxon>
        <taxon>Rhodobacterales</taxon>
        <taxon>Paracoccaceae</taxon>
        <taxon>Amaricoccus</taxon>
    </lineage>
</organism>
<dbReference type="SUPFAM" id="SSF53056">
    <property type="entry name" value="beta-carbonic anhydrase, cab"/>
    <property type="match status" value="1"/>
</dbReference>
<evidence type="ECO:0000256" key="8">
    <source>
        <dbReference type="RuleBase" id="RU003956"/>
    </source>
</evidence>
<dbReference type="GO" id="GO:0015976">
    <property type="term" value="P:carbon utilization"/>
    <property type="evidence" value="ECO:0007669"/>
    <property type="project" value="InterPro"/>
</dbReference>
<feature type="binding site" evidence="7">
    <location>
        <position position="111"/>
    </location>
    <ligand>
        <name>Zn(2+)</name>
        <dbReference type="ChEBI" id="CHEBI:29105"/>
    </ligand>
</feature>
<protein>
    <recommendedName>
        <fullName evidence="2 8">Carbonic anhydrase</fullName>
        <ecNumber evidence="2 8">4.2.1.1</ecNumber>
    </recommendedName>
    <alternativeName>
        <fullName evidence="8">Carbonate dehydratase</fullName>
    </alternativeName>
</protein>
<dbReference type="AlphaFoldDB" id="A0A501X0U4"/>
<dbReference type="InterPro" id="IPR001765">
    <property type="entry name" value="Carbonic_anhydrase"/>
</dbReference>
<dbReference type="PROSITE" id="PS00705">
    <property type="entry name" value="PROK_CO2_ANHYDRASE_2"/>
    <property type="match status" value="1"/>
</dbReference>
<dbReference type="PANTHER" id="PTHR11002:SF76">
    <property type="entry name" value="CARBONIC ANHYDRASE"/>
    <property type="match status" value="1"/>
</dbReference>
<dbReference type="GO" id="GO:0004089">
    <property type="term" value="F:carbonate dehydratase activity"/>
    <property type="evidence" value="ECO:0007669"/>
    <property type="project" value="UniProtKB-UniRule"/>
</dbReference>
<comment type="caution">
    <text evidence="9">The sequence shown here is derived from an EMBL/GenBank/DDBJ whole genome shotgun (WGS) entry which is preliminary data.</text>
</comment>
<name>A0A501X0U4_9RHOB</name>
<keyword evidence="10" id="KW-1185">Reference proteome</keyword>
<comment type="function">
    <text evidence="8">Reversible hydration of carbon dioxide.</text>
</comment>
<comment type="cofactor">
    <cofactor evidence="7">
        <name>Zn(2+)</name>
        <dbReference type="ChEBI" id="CHEBI:29105"/>
    </cofactor>
    <text evidence="7">Binds 1 zinc ion per subunit.</text>
</comment>
<evidence type="ECO:0000256" key="1">
    <source>
        <dbReference type="ARBA" id="ARBA00006217"/>
    </source>
</evidence>
<evidence type="ECO:0000313" key="9">
    <source>
        <dbReference type="EMBL" id="TPE52646.1"/>
    </source>
</evidence>
<evidence type="ECO:0000256" key="2">
    <source>
        <dbReference type="ARBA" id="ARBA00012925"/>
    </source>
</evidence>
<feature type="binding site" evidence="7">
    <location>
        <position position="47"/>
    </location>
    <ligand>
        <name>Zn(2+)</name>
        <dbReference type="ChEBI" id="CHEBI:29105"/>
    </ligand>
</feature>
<evidence type="ECO:0000256" key="3">
    <source>
        <dbReference type="ARBA" id="ARBA00022723"/>
    </source>
</evidence>
<evidence type="ECO:0000256" key="5">
    <source>
        <dbReference type="ARBA" id="ARBA00023239"/>
    </source>
</evidence>
<dbReference type="RefSeq" id="WP_140453128.1">
    <property type="nucleotide sequence ID" value="NZ_VFRP01000003.1"/>
</dbReference>
<comment type="similarity">
    <text evidence="1 8">Belongs to the beta-class carbonic anhydrase family.</text>
</comment>
<evidence type="ECO:0000256" key="4">
    <source>
        <dbReference type="ARBA" id="ARBA00022833"/>
    </source>
</evidence>
<evidence type="ECO:0000313" key="10">
    <source>
        <dbReference type="Proteomes" id="UP000319255"/>
    </source>
</evidence>
<proteinExistence type="inferred from homology"/>
<evidence type="ECO:0000256" key="7">
    <source>
        <dbReference type="PIRSR" id="PIRSR601765-1"/>
    </source>
</evidence>
<dbReference type="InterPro" id="IPR036874">
    <property type="entry name" value="Carbonic_anhydrase_sf"/>
</dbReference>
<dbReference type="InterPro" id="IPR015892">
    <property type="entry name" value="Carbonic_anhydrase_CS"/>
</dbReference>
<keyword evidence="5 8" id="KW-0456">Lyase</keyword>
<comment type="catalytic activity">
    <reaction evidence="6 8">
        <text>hydrogencarbonate + H(+) = CO2 + H2O</text>
        <dbReference type="Rhea" id="RHEA:10748"/>
        <dbReference type="ChEBI" id="CHEBI:15377"/>
        <dbReference type="ChEBI" id="CHEBI:15378"/>
        <dbReference type="ChEBI" id="CHEBI:16526"/>
        <dbReference type="ChEBI" id="CHEBI:17544"/>
        <dbReference type="EC" id="4.2.1.1"/>
    </reaction>
</comment>
<keyword evidence="4 7" id="KW-0862">Zinc</keyword>
<accession>A0A501X0U4</accession>
<sequence length="217" mass="24359">MQFARPLPPFLIARHRDRRSARTADELRRLRELAEHGQNPRAMVIACCDSRVMESEVFGSEAGEFFVHRNIANLVPPYTDDGQQHGTSATIEYAVKVLKVRHLIVMGHSRCGGVAGCYDLHTGNTAQAPDPDSFVGHWLEILEPSVKPLIAEGLSREVALRRLEQQAVLRSLCNLMTFPFVAEEVHVGRLQLHGTWKDIGDGDLEVYDAETNAFYRL</sequence>
<reference evidence="9 10" key="1">
    <citation type="submission" date="2019-06" db="EMBL/GenBank/DDBJ databases">
        <title>A novel bacterium of genus Amaricoccus, isolated from marine sediment.</title>
        <authorList>
            <person name="Huang H."/>
            <person name="Mo K."/>
            <person name="Hu Y."/>
        </authorList>
    </citation>
    <scope>NUCLEOTIDE SEQUENCE [LARGE SCALE GENOMIC DNA]</scope>
    <source>
        <strain evidence="9 10">HB172011</strain>
    </source>
</reference>
<dbReference type="GO" id="GO:0008270">
    <property type="term" value="F:zinc ion binding"/>
    <property type="evidence" value="ECO:0007669"/>
    <property type="project" value="UniProtKB-UniRule"/>
</dbReference>
<dbReference type="Gene3D" id="3.40.1050.10">
    <property type="entry name" value="Carbonic anhydrase"/>
    <property type="match status" value="1"/>
</dbReference>
<dbReference type="SMART" id="SM00947">
    <property type="entry name" value="Pro_CA"/>
    <property type="match status" value="1"/>
</dbReference>
<feature type="binding site" evidence="7">
    <location>
        <position position="108"/>
    </location>
    <ligand>
        <name>Zn(2+)</name>
        <dbReference type="ChEBI" id="CHEBI:29105"/>
    </ligand>
</feature>